<protein>
    <submittedName>
        <fullName evidence="3">TolC family protein</fullName>
    </submittedName>
</protein>
<keyword evidence="2" id="KW-1134">Transmembrane beta strand</keyword>
<dbReference type="RefSeq" id="WP_169422473.1">
    <property type="nucleotide sequence ID" value="NZ_JABBFX010000004.1"/>
</dbReference>
<feature type="chain" id="PRO_5033111657" evidence="2">
    <location>
        <begin position="25"/>
        <end position="462"/>
    </location>
</feature>
<accession>A0A848HK73</accession>
<keyword evidence="2" id="KW-0449">Lipoprotein</keyword>
<dbReference type="InterPro" id="IPR010131">
    <property type="entry name" value="MdtP/NodT-like"/>
</dbReference>
<keyword evidence="4" id="KW-1185">Reference proteome</keyword>
<keyword evidence="2" id="KW-0812">Transmembrane</keyword>
<dbReference type="AlphaFoldDB" id="A0A848HK73"/>
<evidence type="ECO:0000256" key="2">
    <source>
        <dbReference type="RuleBase" id="RU362097"/>
    </source>
</evidence>
<comment type="subcellular location">
    <subcellularLocation>
        <location evidence="2">Cell membrane</location>
        <topology evidence="2">Lipid-anchor</topology>
    </subcellularLocation>
</comment>
<organism evidence="3 4">
    <name type="scientific">Ramlibacter agri</name>
    <dbReference type="NCBI Taxonomy" id="2728837"/>
    <lineage>
        <taxon>Bacteria</taxon>
        <taxon>Pseudomonadati</taxon>
        <taxon>Pseudomonadota</taxon>
        <taxon>Betaproteobacteria</taxon>
        <taxon>Burkholderiales</taxon>
        <taxon>Comamonadaceae</taxon>
        <taxon>Ramlibacter</taxon>
    </lineage>
</organism>
<dbReference type="GO" id="GO:0005886">
    <property type="term" value="C:plasma membrane"/>
    <property type="evidence" value="ECO:0007669"/>
    <property type="project" value="UniProtKB-SubCell"/>
</dbReference>
<reference evidence="3 4" key="1">
    <citation type="submission" date="2020-04" db="EMBL/GenBank/DDBJ databases">
        <title>Ramlibacter sp. G-1-2-2 isolated from soil.</title>
        <authorList>
            <person name="Dahal R.H."/>
        </authorList>
    </citation>
    <scope>NUCLEOTIDE SEQUENCE [LARGE SCALE GENOMIC DNA]</scope>
    <source>
        <strain evidence="3 4">G-1-2-2</strain>
    </source>
</reference>
<comment type="caution">
    <text evidence="3">The sequence shown here is derived from an EMBL/GenBank/DDBJ whole genome shotgun (WGS) entry which is preliminary data.</text>
</comment>
<dbReference type="GO" id="GO:0015562">
    <property type="term" value="F:efflux transmembrane transporter activity"/>
    <property type="evidence" value="ECO:0007669"/>
    <property type="project" value="InterPro"/>
</dbReference>
<keyword evidence="2" id="KW-0472">Membrane</keyword>
<dbReference type="Gene3D" id="1.20.1600.10">
    <property type="entry name" value="Outer membrane efflux proteins (OEP)"/>
    <property type="match status" value="1"/>
</dbReference>
<dbReference type="NCBIfam" id="TIGR01845">
    <property type="entry name" value="outer_NodT"/>
    <property type="match status" value="1"/>
</dbReference>
<sequence>MDRTGLTSLSLAALLAALAGCALKPPPAPQDVRAQALPNTQIPALWSGGPAAAGEVQGGWLASFHQPELEKLVVEAMAYNTDLQVAAARMEAAEASARAAGAKLYPQLNLAGHGGGKSGGDGSGTQMIGLFANWELDLWGRVRSARAAAGAQYEATSLDYQYARESIAAMLAKSWFLAQQAAVQYAIAGDMIASSNSLVELSRDRLRIGKGDDYDVTTAEASALAYRDIQLQAESAGQNARRAIELLAGRYPSATVNPGTALPPLPGPVPAGLPSQLLERRYDVRAAERRVAAAFYRTEEAQAARLPAISLTASINTISSDVFVLQDRNNPIWGLGANLLVPIFNAGALQAQVDVRTADQKAAIAEYGRIGARAFGEVEGALAQSFNLDSRAEVLLRTVRANESALGYVRVRYNVGNADQRAVQQQLLALHAARTTLAQVQAERLVQRVNLYLALGGGFEQR</sequence>
<dbReference type="SUPFAM" id="SSF56954">
    <property type="entry name" value="Outer membrane efflux proteins (OEP)"/>
    <property type="match status" value="1"/>
</dbReference>
<keyword evidence="2" id="KW-0564">Palmitate</keyword>
<dbReference type="Gene3D" id="2.20.200.10">
    <property type="entry name" value="Outer membrane efflux proteins (OEP)"/>
    <property type="match status" value="1"/>
</dbReference>
<dbReference type="PROSITE" id="PS51257">
    <property type="entry name" value="PROKAR_LIPOPROTEIN"/>
    <property type="match status" value="1"/>
</dbReference>
<dbReference type="InterPro" id="IPR003423">
    <property type="entry name" value="OMP_efflux"/>
</dbReference>
<feature type="signal peptide" evidence="2">
    <location>
        <begin position="1"/>
        <end position="24"/>
    </location>
</feature>
<comment type="similarity">
    <text evidence="1 2">Belongs to the outer membrane factor (OMF) (TC 1.B.17) family.</text>
</comment>
<dbReference type="PANTHER" id="PTHR30203:SF32">
    <property type="entry name" value="CATION EFFLUX SYSTEM PROTEIN CUSC"/>
    <property type="match status" value="1"/>
</dbReference>
<proteinExistence type="inferred from homology"/>
<dbReference type="Proteomes" id="UP000541185">
    <property type="component" value="Unassembled WGS sequence"/>
</dbReference>
<dbReference type="PANTHER" id="PTHR30203">
    <property type="entry name" value="OUTER MEMBRANE CATION EFFLUX PROTEIN"/>
    <property type="match status" value="1"/>
</dbReference>
<evidence type="ECO:0000313" key="3">
    <source>
        <dbReference type="EMBL" id="NML48138.1"/>
    </source>
</evidence>
<gene>
    <name evidence="3" type="ORF">HHL11_30595</name>
</gene>
<dbReference type="Pfam" id="PF02321">
    <property type="entry name" value="OEP"/>
    <property type="match status" value="2"/>
</dbReference>
<name>A0A848HK73_9BURK</name>
<keyword evidence="2" id="KW-0732">Signal</keyword>
<dbReference type="EMBL" id="JABBFX010000004">
    <property type="protein sequence ID" value="NML48138.1"/>
    <property type="molecule type" value="Genomic_DNA"/>
</dbReference>
<evidence type="ECO:0000256" key="1">
    <source>
        <dbReference type="ARBA" id="ARBA00007613"/>
    </source>
</evidence>
<evidence type="ECO:0000313" key="4">
    <source>
        <dbReference type="Proteomes" id="UP000541185"/>
    </source>
</evidence>